<accession>A0A0R1VSM3</accession>
<proteinExistence type="predicted"/>
<evidence type="ECO:0000313" key="4">
    <source>
        <dbReference type="Proteomes" id="UP000051307"/>
    </source>
</evidence>
<evidence type="ECO:0000259" key="2">
    <source>
        <dbReference type="PROSITE" id="PS51459"/>
    </source>
</evidence>
<gene>
    <name evidence="3" type="ORF">FC59_GL000035</name>
</gene>
<name>A0A0R1VSM3_9LACO</name>
<evidence type="ECO:0000313" key="3">
    <source>
        <dbReference type="EMBL" id="KRM05891.1"/>
    </source>
</evidence>
<dbReference type="Pfam" id="PF02661">
    <property type="entry name" value="Fic"/>
    <property type="match status" value="1"/>
</dbReference>
<organism evidence="3 4">
    <name type="scientific">Lactobacillus kitasatonis DSM 16761 = JCM 1039</name>
    <dbReference type="NCBI Taxonomy" id="1423767"/>
    <lineage>
        <taxon>Bacteria</taxon>
        <taxon>Bacillati</taxon>
        <taxon>Bacillota</taxon>
        <taxon>Bacilli</taxon>
        <taxon>Lactobacillales</taxon>
        <taxon>Lactobacillaceae</taxon>
        <taxon>Lactobacillus</taxon>
    </lineage>
</organism>
<dbReference type="PANTHER" id="PTHR13504:SF38">
    <property type="entry name" value="FIDO DOMAIN-CONTAINING PROTEIN"/>
    <property type="match status" value="1"/>
</dbReference>
<dbReference type="PANTHER" id="PTHR13504">
    <property type="entry name" value="FIDO DOMAIN-CONTAINING PROTEIN DDB_G0283145"/>
    <property type="match status" value="1"/>
</dbReference>
<dbReference type="InterPro" id="IPR036597">
    <property type="entry name" value="Fido-like_dom_sf"/>
</dbReference>
<protein>
    <submittedName>
        <fullName evidence="3">Death-on-curing family protein</fullName>
    </submittedName>
</protein>
<sequence length="105" mass="12078">MTVHGESVKDVLAAIDLNEAYDYMMDLASRKQPLNQSIIRDLNRLSIAKTHPDWANENRDRLHPVQYAADLHLKFVSIRPFRDSNGRTARLLMNLALTEGNQRFS</sequence>
<dbReference type="PROSITE" id="PS51459">
    <property type="entry name" value="FIDO"/>
    <property type="match status" value="1"/>
</dbReference>
<keyword evidence="1" id="KW-0547">Nucleotide-binding</keyword>
<dbReference type="AlphaFoldDB" id="A0A0R1VSM3"/>
<dbReference type="InterPro" id="IPR040198">
    <property type="entry name" value="Fido_containing"/>
</dbReference>
<dbReference type="PATRIC" id="fig|1423767.3.peg.38"/>
<feature type="domain" description="Fido" evidence="2">
    <location>
        <begin position="1"/>
        <end position="105"/>
    </location>
</feature>
<dbReference type="eggNOG" id="COG3177">
    <property type="taxonomic scope" value="Bacteria"/>
</dbReference>
<dbReference type="GO" id="GO:0005524">
    <property type="term" value="F:ATP binding"/>
    <property type="evidence" value="ECO:0007669"/>
    <property type="project" value="UniProtKB-KW"/>
</dbReference>
<comment type="caution">
    <text evidence="3">The sequence shown here is derived from an EMBL/GenBank/DDBJ whole genome shotgun (WGS) entry which is preliminary data.</text>
</comment>
<dbReference type="Proteomes" id="UP000051307">
    <property type="component" value="Unassembled WGS sequence"/>
</dbReference>
<dbReference type="Gene3D" id="1.10.3290.10">
    <property type="entry name" value="Fido-like domain"/>
    <property type="match status" value="1"/>
</dbReference>
<dbReference type="SUPFAM" id="SSF140931">
    <property type="entry name" value="Fic-like"/>
    <property type="match status" value="1"/>
</dbReference>
<dbReference type="EMBL" id="AZFU01000008">
    <property type="protein sequence ID" value="KRM05891.1"/>
    <property type="molecule type" value="Genomic_DNA"/>
</dbReference>
<feature type="binding site" evidence="1">
    <location>
        <begin position="83"/>
        <end position="90"/>
    </location>
    <ligand>
        <name>ATP</name>
        <dbReference type="ChEBI" id="CHEBI:30616"/>
    </ligand>
</feature>
<keyword evidence="1" id="KW-0067">ATP-binding</keyword>
<evidence type="ECO:0000256" key="1">
    <source>
        <dbReference type="PIRSR" id="PIRSR640198-2"/>
    </source>
</evidence>
<dbReference type="InterPro" id="IPR003812">
    <property type="entry name" value="Fido"/>
</dbReference>
<reference evidence="3 4" key="1">
    <citation type="journal article" date="2015" name="Genome Announc.">
        <title>Expanding the biotechnology potential of lactobacilli through comparative genomics of 213 strains and associated genera.</title>
        <authorList>
            <person name="Sun Z."/>
            <person name="Harris H.M."/>
            <person name="McCann A."/>
            <person name="Guo C."/>
            <person name="Argimon S."/>
            <person name="Zhang W."/>
            <person name="Yang X."/>
            <person name="Jeffery I.B."/>
            <person name="Cooney J.C."/>
            <person name="Kagawa T.F."/>
            <person name="Liu W."/>
            <person name="Song Y."/>
            <person name="Salvetti E."/>
            <person name="Wrobel A."/>
            <person name="Rasinkangas P."/>
            <person name="Parkhill J."/>
            <person name="Rea M.C."/>
            <person name="O'Sullivan O."/>
            <person name="Ritari J."/>
            <person name="Douillard F.P."/>
            <person name="Paul Ross R."/>
            <person name="Yang R."/>
            <person name="Briner A.E."/>
            <person name="Felis G.E."/>
            <person name="de Vos W.M."/>
            <person name="Barrangou R."/>
            <person name="Klaenhammer T.R."/>
            <person name="Caufield P.W."/>
            <person name="Cui Y."/>
            <person name="Zhang H."/>
            <person name="O'Toole P.W."/>
        </authorList>
    </citation>
    <scope>NUCLEOTIDE SEQUENCE [LARGE SCALE GENOMIC DNA]</scope>
    <source>
        <strain evidence="3 4">DSM 16761</strain>
    </source>
</reference>